<dbReference type="PANTHER" id="PTHR34132:SF4">
    <property type="entry name" value="EXPRESSED PROTEIN"/>
    <property type="match status" value="1"/>
</dbReference>
<accession>A0AAV7F3H8</accession>
<dbReference type="EMBL" id="JAINDJ010000003">
    <property type="protein sequence ID" value="KAG9455214.1"/>
    <property type="molecule type" value="Genomic_DNA"/>
</dbReference>
<reference evidence="2 3" key="1">
    <citation type="submission" date="2021-07" db="EMBL/GenBank/DDBJ databases">
        <title>The Aristolochia fimbriata genome: insights into angiosperm evolution, floral development and chemical biosynthesis.</title>
        <authorList>
            <person name="Jiao Y."/>
        </authorList>
    </citation>
    <scope>NUCLEOTIDE SEQUENCE [LARGE SCALE GENOMIC DNA]</scope>
    <source>
        <strain evidence="2">IBCAS-2021</strain>
        <tissue evidence="2">Leaf</tissue>
    </source>
</reference>
<feature type="signal peptide" evidence="1">
    <location>
        <begin position="1"/>
        <end position="26"/>
    </location>
</feature>
<comment type="caution">
    <text evidence="2">The sequence shown here is derived from an EMBL/GenBank/DDBJ whole genome shotgun (WGS) entry which is preliminary data.</text>
</comment>
<feature type="chain" id="PRO_5043787253" evidence="1">
    <location>
        <begin position="27"/>
        <end position="84"/>
    </location>
</feature>
<keyword evidence="1" id="KW-0732">Signal</keyword>
<sequence length="84" mass="9551">MCPLRLILVFLSATFAGFLLLKGVKSTQDEFRIRRENASINQEESLSLPAKVWSGLCSAFWIFVDMASGRYLWTHLKLAKARSD</sequence>
<dbReference type="Proteomes" id="UP000825729">
    <property type="component" value="Unassembled WGS sequence"/>
</dbReference>
<evidence type="ECO:0000313" key="3">
    <source>
        <dbReference type="Proteomes" id="UP000825729"/>
    </source>
</evidence>
<dbReference type="AlphaFoldDB" id="A0AAV7F3H8"/>
<evidence type="ECO:0000313" key="2">
    <source>
        <dbReference type="EMBL" id="KAG9455214.1"/>
    </source>
</evidence>
<name>A0AAV7F3H8_ARIFI</name>
<gene>
    <name evidence="2" type="ORF">H6P81_008118</name>
</gene>
<proteinExistence type="predicted"/>
<evidence type="ECO:0000256" key="1">
    <source>
        <dbReference type="SAM" id="SignalP"/>
    </source>
</evidence>
<keyword evidence="3" id="KW-1185">Reference proteome</keyword>
<organism evidence="2 3">
    <name type="scientific">Aristolochia fimbriata</name>
    <name type="common">White veined hardy Dutchman's pipe vine</name>
    <dbReference type="NCBI Taxonomy" id="158543"/>
    <lineage>
        <taxon>Eukaryota</taxon>
        <taxon>Viridiplantae</taxon>
        <taxon>Streptophyta</taxon>
        <taxon>Embryophyta</taxon>
        <taxon>Tracheophyta</taxon>
        <taxon>Spermatophyta</taxon>
        <taxon>Magnoliopsida</taxon>
        <taxon>Magnoliidae</taxon>
        <taxon>Piperales</taxon>
        <taxon>Aristolochiaceae</taxon>
        <taxon>Aristolochia</taxon>
    </lineage>
</organism>
<protein>
    <submittedName>
        <fullName evidence="2">Uncharacterized protein</fullName>
    </submittedName>
</protein>
<dbReference type="PANTHER" id="PTHR34132">
    <property type="entry name" value="EMB|CAB87627.1-RELATED"/>
    <property type="match status" value="1"/>
</dbReference>